<organism evidence="1">
    <name type="scientific">Panicum hallii</name>
    <dbReference type="NCBI Taxonomy" id="206008"/>
    <lineage>
        <taxon>Eukaryota</taxon>
        <taxon>Viridiplantae</taxon>
        <taxon>Streptophyta</taxon>
        <taxon>Embryophyta</taxon>
        <taxon>Tracheophyta</taxon>
        <taxon>Spermatophyta</taxon>
        <taxon>Magnoliopsida</taxon>
        <taxon>Liliopsida</taxon>
        <taxon>Poales</taxon>
        <taxon>Poaceae</taxon>
        <taxon>PACMAD clade</taxon>
        <taxon>Panicoideae</taxon>
        <taxon>Panicodae</taxon>
        <taxon>Paniceae</taxon>
        <taxon>Panicinae</taxon>
        <taxon>Panicum</taxon>
        <taxon>Panicum sect. Panicum</taxon>
    </lineage>
</organism>
<dbReference type="AlphaFoldDB" id="A0A2T8JEK8"/>
<accession>A0A2T8JEK8</accession>
<dbReference type="Gramene" id="PVH48363">
    <property type="protein sequence ID" value="PVH48363"/>
    <property type="gene ID" value="PAHAL_4G315900"/>
</dbReference>
<gene>
    <name evidence="1" type="ORF">PAHAL_4G315900</name>
</gene>
<dbReference type="EMBL" id="CM008049">
    <property type="protein sequence ID" value="PVH48363.1"/>
    <property type="molecule type" value="Genomic_DNA"/>
</dbReference>
<sequence length="120" mass="13827">MEDTFLDGTHVRLRTSNGSRYLPPRHEGRAGDRLAMEARFVKRGLGSTTHRARGHDLSSSPHRSADYGRYLALRRVNAAPAICQVCEAVLRPCDHRDRRDIQWEVILLHEASRRIHLRHI</sequence>
<proteinExistence type="predicted"/>
<protein>
    <submittedName>
        <fullName evidence="1">Uncharacterized protein</fullName>
    </submittedName>
</protein>
<evidence type="ECO:0000313" key="1">
    <source>
        <dbReference type="EMBL" id="PVH48363.1"/>
    </source>
</evidence>
<name>A0A2T8JEK8_9POAL</name>
<dbReference type="Proteomes" id="UP000243499">
    <property type="component" value="Chromosome 4"/>
</dbReference>
<reference evidence="1" key="1">
    <citation type="submission" date="2018-04" db="EMBL/GenBank/DDBJ databases">
        <title>WGS assembly of Panicum hallii.</title>
        <authorList>
            <person name="Lovell J."/>
            <person name="Jenkins J."/>
            <person name="Lowry D."/>
            <person name="Mamidi S."/>
            <person name="Sreedasyam A."/>
            <person name="Weng X."/>
            <person name="Barry K."/>
            <person name="Bonette J."/>
            <person name="Campitelli B."/>
            <person name="Daum C."/>
            <person name="Gordon S."/>
            <person name="Gould B."/>
            <person name="Lipzen A."/>
            <person name="Macqueen A."/>
            <person name="Palacio-Mejia J."/>
            <person name="Plott C."/>
            <person name="Shakirov E."/>
            <person name="Shu S."/>
            <person name="Yoshinaga Y."/>
            <person name="Zane M."/>
            <person name="Rokhsar D."/>
            <person name="Grimwood J."/>
            <person name="Schmutz J."/>
            <person name="Juenger T."/>
        </authorList>
    </citation>
    <scope>NUCLEOTIDE SEQUENCE [LARGE SCALE GENOMIC DNA]</scope>
    <source>
        <strain evidence="1">FIL2</strain>
    </source>
</reference>